<keyword evidence="2" id="KW-1185">Reference proteome</keyword>
<evidence type="ECO:0000313" key="1">
    <source>
        <dbReference type="EMBL" id="QJD54465.1"/>
    </source>
</evidence>
<dbReference type="RefSeq" id="YP_010738286.1">
    <property type="nucleotide sequence ID" value="NC_073025.1"/>
</dbReference>
<accession>A0A6M3TCI4</accession>
<organism evidence="1 2">
    <name type="scientific">Sphingomonas phage Lucius</name>
    <dbReference type="NCBI Taxonomy" id="2686313"/>
    <lineage>
        <taxon>Viruses</taxon>
        <taxon>Duplodnaviria</taxon>
        <taxon>Heunggongvirae</taxon>
        <taxon>Uroviricota</taxon>
        <taxon>Caudoviricetes</taxon>
        <taxon>Johnpaulvirinae</taxon>
        <taxon>Kharnvirus</taxon>
        <taxon>Kharnvirus lucius</taxon>
    </lineage>
</organism>
<dbReference type="KEGG" id="vg:79585653"/>
<proteinExistence type="predicted"/>
<dbReference type="GeneID" id="79585653"/>
<reference evidence="1 2" key="1">
    <citation type="submission" date="2019-11" db="EMBL/GenBank/DDBJ databases">
        <authorList>
            <person name="Hylling O."/>
            <person name="Hansen L.H."/>
            <person name="Johansen A."/>
        </authorList>
    </citation>
    <scope>NUCLEOTIDE SEQUENCE [LARGE SCALE GENOMIC DNA]</scope>
</reference>
<evidence type="ECO:0000313" key="2">
    <source>
        <dbReference type="Proteomes" id="UP000502416"/>
    </source>
</evidence>
<dbReference type="EMBL" id="MN734438">
    <property type="protein sequence ID" value="QJD54465.1"/>
    <property type="molecule type" value="Genomic_DNA"/>
</dbReference>
<protein>
    <submittedName>
        <fullName evidence="1">DNA polymerase III beta subunit</fullName>
    </submittedName>
</protein>
<name>A0A6M3TCI4_9CAUD</name>
<dbReference type="Proteomes" id="UP000502416">
    <property type="component" value="Segment"/>
</dbReference>
<sequence>MAGRKKTISKTAETLAKALTFVSAGIEEGKETYKAHCRIVNGYIVTFNGIMCVGHPIEENELASVCPHIPTLISAINKSGKKLSMAVNDKGNLQVTGENIRAIVPCVSADQMPPVMPDMKIATVDDNIKEGFKALLPLVAEDADRIHEMSILLRANSMVAVNGQVMFEYWHGIDLPPGLSIFKNAAKTIATAPEKLEGFGWNGRSTVTFWFEGGAFIQTALGEGQWPDVDGVFAKTVGDPADLPPGFFDGIEAVASFSADGGVVFDTDKVRSGYANYGPDGPVYGATYDVPGLVGKHVFSVKHLKLAKAVCAKIDYWSDDDKALFFGPVANGETMPKIRGVIMKRKA</sequence>